<organism evidence="3 4">
    <name type="scientific">Ruthenibacterium lactatiformans</name>
    <dbReference type="NCBI Taxonomy" id="1550024"/>
    <lineage>
        <taxon>Bacteria</taxon>
        <taxon>Bacillati</taxon>
        <taxon>Bacillota</taxon>
        <taxon>Clostridia</taxon>
        <taxon>Eubacteriales</taxon>
        <taxon>Oscillospiraceae</taxon>
        <taxon>Ruthenibacterium</taxon>
    </lineage>
</organism>
<dbReference type="RefSeq" id="WP_119972842.1">
    <property type="nucleotide sequence ID" value="NZ_CAUWGP010000064.1"/>
</dbReference>
<dbReference type="EMBL" id="WMZU01000050">
    <property type="protein sequence ID" value="MTS29109.1"/>
    <property type="molecule type" value="Genomic_DNA"/>
</dbReference>
<dbReference type="Gene3D" id="3.20.20.140">
    <property type="entry name" value="Metal-dependent hydrolases"/>
    <property type="match status" value="1"/>
</dbReference>
<dbReference type="Proteomes" id="UP000472755">
    <property type="component" value="Unassembled WGS sequence"/>
</dbReference>
<dbReference type="PANTHER" id="PTHR21240">
    <property type="entry name" value="2-AMINO-3-CARBOXYLMUCONATE-6-SEMIALDEHYDE DECARBOXYLASE"/>
    <property type="match status" value="1"/>
</dbReference>
<evidence type="ECO:0000313" key="3">
    <source>
        <dbReference type="EMBL" id="MTS29109.1"/>
    </source>
</evidence>
<evidence type="ECO:0000259" key="2">
    <source>
        <dbReference type="Pfam" id="PF04909"/>
    </source>
</evidence>
<evidence type="ECO:0000256" key="1">
    <source>
        <dbReference type="ARBA" id="ARBA00023239"/>
    </source>
</evidence>
<feature type="domain" description="Amidohydrolase-related" evidence="2">
    <location>
        <begin position="39"/>
        <end position="262"/>
    </location>
</feature>
<reference evidence="3 4" key="1">
    <citation type="journal article" date="2019" name="Nat. Med.">
        <title>A library of human gut bacterial isolates paired with longitudinal multiomics data enables mechanistic microbiome research.</title>
        <authorList>
            <person name="Poyet M."/>
            <person name="Groussin M."/>
            <person name="Gibbons S.M."/>
            <person name="Avila-Pacheco J."/>
            <person name="Jiang X."/>
            <person name="Kearney S.M."/>
            <person name="Perrotta A.R."/>
            <person name="Berdy B."/>
            <person name="Zhao S."/>
            <person name="Lieberman T.D."/>
            <person name="Swanson P.K."/>
            <person name="Smith M."/>
            <person name="Roesemann S."/>
            <person name="Alexander J.E."/>
            <person name="Rich S.A."/>
            <person name="Livny J."/>
            <person name="Vlamakis H."/>
            <person name="Clish C."/>
            <person name="Bullock K."/>
            <person name="Deik A."/>
            <person name="Scott J."/>
            <person name="Pierce K.A."/>
            <person name="Xavier R.J."/>
            <person name="Alm E.J."/>
        </authorList>
    </citation>
    <scope>NUCLEOTIDE SEQUENCE [LARGE SCALE GENOMIC DNA]</scope>
    <source>
        <strain evidence="3 4">BIOML-A4</strain>
    </source>
</reference>
<dbReference type="AlphaFoldDB" id="A0A6L6LXV8"/>
<dbReference type="InterPro" id="IPR006680">
    <property type="entry name" value="Amidohydro-rel"/>
</dbReference>
<comment type="caution">
    <text evidence="3">The sequence shown here is derived from an EMBL/GenBank/DDBJ whole genome shotgun (WGS) entry which is preliminary data.</text>
</comment>
<gene>
    <name evidence="3" type="ORF">GMD59_17760</name>
</gene>
<accession>A0A6L6LXV8</accession>
<sequence length="262" mass="30231">MMRIDSHMHVWSFEGVEYYDNKPLFTYMEELKLDRTALIAINNDENAKVKKLVEQYPNKFFGIAYVDRKNQEESLRQLECGVKAGYYKGIKVLSYQGGFHVDDPIQMCTYEKCLELDIPVLFHVGWHNAGSANPSAAANGANSCKYSCVGTPFEFANVLETFPELKVIFAHMGAENYFRCLGMAQRFHNVYMDTAWLEHYGSNQLPQISVKEWIEHACKYLGSEKIMFGGEYTMPWEIEQCDLSDKQKADLLGETCRRLYKL</sequence>
<name>A0A6L6LXV8_9FIRM</name>
<dbReference type="GO" id="GO:0016831">
    <property type="term" value="F:carboxy-lyase activity"/>
    <property type="evidence" value="ECO:0007669"/>
    <property type="project" value="InterPro"/>
</dbReference>
<dbReference type="InterPro" id="IPR032466">
    <property type="entry name" value="Metal_Hydrolase"/>
</dbReference>
<dbReference type="SUPFAM" id="SSF51556">
    <property type="entry name" value="Metallo-dependent hydrolases"/>
    <property type="match status" value="1"/>
</dbReference>
<keyword evidence="1" id="KW-0456">Lyase</keyword>
<dbReference type="GO" id="GO:0016787">
    <property type="term" value="F:hydrolase activity"/>
    <property type="evidence" value="ECO:0007669"/>
    <property type="project" value="UniProtKB-KW"/>
</dbReference>
<protein>
    <submittedName>
        <fullName evidence="3">Amidohydrolase family protein</fullName>
    </submittedName>
</protein>
<dbReference type="InterPro" id="IPR032465">
    <property type="entry name" value="ACMSD"/>
</dbReference>
<dbReference type="Pfam" id="PF04909">
    <property type="entry name" value="Amidohydro_2"/>
    <property type="match status" value="1"/>
</dbReference>
<keyword evidence="3" id="KW-0378">Hydrolase</keyword>
<proteinExistence type="predicted"/>
<evidence type="ECO:0000313" key="4">
    <source>
        <dbReference type="Proteomes" id="UP000472755"/>
    </source>
</evidence>